<feature type="compositionally biased region" description="Acidic residues" evidence="4">
    <location>
        <begin position="82"/>
        <end position="93"/>
    </location>
</feature>
<feature type="region of interest" description="Disordered" evidence="4">
    <location>
        <begin position="574"/>
        <end position="597"/>
    </location>
</feature>
<evidence type="ECO:0000313" key="5">
    <source>
        <dbReference type="EMBL" id="KAK0147887.1"/>
    </source>
</evidence>
<dbReference type="EMBL" id="JAOPHQ010002278">
    <property type="protein sequence ID" value="KAK0147887.1"/>
    <property type="molecule type" value="Genomic_DNA"/>
</dbReference>
<proteinExistence type="inferred from homology"/>
<dbReference type="PANTHER" id="PTHR19232">
    <property type="entry name" value="CENTROCORTIN FAMILY MEMBER"/>
    <property type="match status" value="1"/>
</dbReference>
<sequence>MSSPTKRMSMKKAPSSSELASGRPCSLVHTFSRISSISSLTSILKLWEPLRGRRDPSNDSSGSGSSSSSSAPWDGMGPGMREEEEEEQEEEDTGGGGNTTEGSSMLGSGGMEEFVTEEEEPWYDQQDLEQDLHLAAELGKTLLERNKELEDSLQQIYITNEEQVQEIEYLSKQLEVLRDMNEQHAKVYEQLDGTARELEITNHKLVTDSKSSQQKIERLTGTIDTLQNQVESLTSQVDQLRSMEQLRVKREKRERRKTIHSFPCLRELCTAPRYEDGFVVGRAESFTLDAKRQPLEEENTHLREAVSALRSAVRAERGRREGAEKECHLLLREFSRLETRMQDAESCQSRVRELEGELQELQQVRRARTLLLSGEDDGVGLTQTLLNRTPETDTFLEGEAGDMGGGVREVAEGTDGVGGETLPASSPVRKSCSDTALNAIVARDASGRRRGSYAIHANSVRKRGMSILREVDEQYHALLEKYEELLGKCRRHEESLCHAGVQTSRPVSRDPSMKDCAMGPTPVPPPSPTQSPSTPEAIESISKQVEAVDKRLGQNTPEYKALFKEIFSRIQKTKTDIKATKAAKASKPGKSGKSGKQ</sequence>
<feature type="region of interest" description="Disordered" evidence="4">
    <location>
        <begin position="497"/>
        <end position="537"/>
    </location>
</feature>
<feature type="compositionally biased region" description="Low complexity" evidence="4">
    <location>
        <begin position="60"/>
        <end position="70"/>
    </location>
</feature>
<feature type="region of interest" description="Disordered" evidence="4">
    <location>
        <begin position="1"/>
        <end position="24"/>
    </location>
</feature>
<evidence type="ECO:0000313" key="6">
    <source>
        <dbReference type="Proteomes" id="UP001174136"/>
    </source>
</evidence>
<feature type="region of interest" description="Disordered" evidence="4">
    <location>
        <begin position="49"/>
        <end position="109"/>
    </location>
</feature>
<feature type="compositionally biased region" description="Low complexity" evidence="4">
    <location>
        <begin position="580"/>
        <end position="591"/>
    </location>
</feature>
<evidence type="ECO:0000256" key="1">
    <source>
        <dbReference type="ARBA" id="ARBA00009019"/>
    </source>
</evidence>
<dbReference type="Proteomes" id="UP001174136">
    <property type="component" value="Unassembled WGS sequence"/>
</dbReference>
<comment type="similarity">
    <text evidence="1">Belongs to the CDR2 family.</text>
</comment>
<name>A0AA47MXJ6_MERPO</name>
<feature type="coiled-coil region" evidence="3">
    <location>
        <begin position="320"/>
        <end position="364"/>
    </location>
</feature>
<protein>
    <submittedName>
        <fullName evidence="5">Cerebellar degeneration-related protein 2-like</fullName>
    </submittedName>
</protein>
<keyword evidence="6" id="KW-1185">Reference proteome</keyword>
<feature type="coiled-coil region" evidence="3">
    <location>
        <begin position="146"/>
        <end position="180"/>
    </location>
</feature>
<comment type="caution">
    <text evidence="5">The sequence shown here is derived from an EMBL/GenBank/DDBJ whole genome shotgun (WGS) entry which is preliminary data.</text>
</comment>
<keyword evidence="2 3" id="KW-0175">Coiled coil</keyword>
<dbReference type="PANTHER" id="PTHR19232:SF10">
    <property type="entry name" value="CEREBELLAR DEGENERATION-RELATED PROTEIN 2-LIKE"/>
    <property type="match status" value="1"/>
</dbReference>
<dbReference type="InterPro" id="IPR026079">
    <property type="entry name" value="CDR2"/>
</dbReference>
<evidence type="ECO:0000256" key="3">
    <source>
        <dbReference type="SAM" id="Coils"/>
    </source>
</evidence>
<gene>
    <name evidence="5" type="primary">cdr2l_0</name>
    <name evidence="5" type="ORF">N1851_012425</name>
</gene>
<evidence type="ECO:0000256" key="2">
    <source>
        <dbReference type="ARBA" id="ARBA00023054"/>
    </source>
</evidence>
<dbReference type="AlphaFoldDB" id="A0AA47MXJ6"/>
<reference evidence="5" key="1">
    <citation type="journal article" date="2023" name="Front. Mar. Sci.">
        <title>A new Merluccius polli reference genome to investigate the effects of global change in West African waters.</title>
        <authorList>
            <person name="Mateo J.L."/>
            <person name="Blanco-Fernandez C."/>
            <person name="Garcia-Vazquez E."/>
            <person name="Machado-Schiaffino G."/>
        </authorList>
    </citation>
    <scope>NUCLEOTIDE SEQUENCE</scope>
    <source>
        <strain evidence="5">C29</strain>
        <tissue evidence="5">Fin</tissue>
    </source>
</reference>
<organism evidence="5 6">
    <name type="scientific">Merluccius polli</name>
    <name type="common">Benguela hake</name>
    <name type="synonym">Merluccius cadenati</name>
    <dbReference type="NCBI Taxonomy" id="89951"/>
    <lineage>
        <taxon>Eukaryota</taxon>
        <taxon>Metazoa</taxon>
        <taxon>Chordata</taxon>
        <taxon>Craniata</taxon>
        <taxon>Vertebrata</taxon>
        <taxon>Euteleostomi</taxon>
        <taxon>Actinopterygii</taxon>
        <taxon>Neopterygii</taxon>
        <taxon>Teleostei</taxon>
        <taxon>Neoteleostei</taxon>
        <taxon>Acanthomorphata</taxon>
        <taxon>Zeiogadaria</taxon>
        <taxon>Gadariae</taxon>
        <taxon>Gadiformes</taxon>
        <taxon>Gadoidei</taxon>
        <taxon>Merlucciidae</taxon>
        <taxon>Merluccius</taxon>
    </lineage>
</organism>
<evidence type="ECO:0000256" key="4">
    <source>
        <dbReference type="SAM" id="MobiDB-lite"/>
    </source>
</evidence>
<feature type="coiled-coil region" evidence="3">
    <location>
        <begin position="209"/>
        <end position="243"/>
    </location>
</feature>
<accession>A0AA47MXJ6</accession>